<dbReference type="InterPro" id="IPR002859">
    <property type="entry name" value="PKD/REJ-like"/>
</dbReference>
<evidence type="ECO:0000313" key="4">
    <source>
        <dbReference type="Proteomes" id="UP000054937"/>
    </source>
</evidence>
<organism evidence="3 4">
    <name type="scientific">Pseudocohnilembus persalinus</name>
    <name type="common">Ciliate</name>
    <dbReference type="NCBI Taxonomy" id="266149"/>
    <lineage>
        <taxon>Eukaryota</taxon>
        <taxon>Sar</taxon>
        <taxon>Alveolata</taxon>
        <taxon>Ciliophora</taxon>
        <taxon>Intramacronucleata</taxon>
        <taxon>Oligohymenophorea</taxon>
        <taxon>Scuticociliatia</taxon>
        <taxon>Philasterida</taxon>
        <taxon>Pseudocohnilembidae</taxon>
        <taxon>Pseudocohnilembus</taxon>
    </lineage>
</organism>
<dbReference type="OrthoDB" id="321553at2759"/>
<dbReference type="EMBL" id="LDAU01000044">
    <property type="protein sequence ID" value="KRX09766.1"/>
    <property type="molecule type" value="Genomic_DNA"/>
</dbReference>
<comment type="caution">
    <text evidence="3">The sequence shown here is derived from an EMBL/GenBank/DDBJ whole genome shotgun (WGS) entry which is preliminary data.</text>
</comment>
<evidence type="ECO:0000313" key="3">
    <source>
        <dbReference type="EMBL" id="KRX09766.1"/>
    </source>
</evidence>
<feature type="domain" description="PKD/REJ-like" evidence="2">
    <location>
        <begin position="1651"/>
        <end position="1803"/>
    </location>
</feature>
<accession>A0A0V0R5J2</accession>
<dbReference type="Proteomes" id="UP000054937">
    <property type="component" value="Unassembled WGS sequence"/>
</dbReference>
<dbReference type="Pfam" id="PF02010">
    <property type="entry name" value="REJ"/>
    <property type="match status" value="2"/>
</dbReference>
<evidence type="ECO:0000259" key="2">
    <source>
        <dbReference type="Pfam" id="PF02010"/>
    </source>
</evidence>
<feature type="region of interest" description="Disordered" evidence="1">
    <location>
        <begin position="2318"/>
        <end position="2355"/>
    </location>
</feature>
<reference evidence="3 4" key="1">
    <citation type="journal article" date="2015" name="Sci. Rep.">
        <title>Genome of the facultative scuticociliatosis pathogen Pseudocohnilembus persalinus provides insight into its virulence through horizontal gene transfer.</title>
        <authorList>
            <person name="Xiong J."/>
            <person name="Wang G."/>
            <person name="Cheng J."/>
            <person name="Tian M."/>
            <person name="Pan X."/>
            <person name="Warren A."/>
            <person name="Jiang C."/>
            <person name="Yuan D."/>
            <person name="Miao W."/>
        </authorList>
    </citation>
    <scope>NUCLEOTIDE SEQUENCE [LARGE SCALE GENOMIC DNA]</scope>
    <source>
        <strain evidence="3">36N120E</strain>
    </source>
</reference>
<sequence>MDNHQNYLFLNVMKDDGGKKKDEKILCDNFGSVKFSLTGQSNEFVYLISHPDQGFLSYGFMDFELKYTSKGQGTINISDPLYKIQNIQIACNSQYLYTLYALYDQTTQYEKLELKILELSSGLFGTVEDQILISDSQNLQTIEINEFFTLQAYSDNTAQILILEPVNSIYYNYLINSAGELQVPVAQQQGTQFMITENQDRNHITPSLKLQNSEISTVIFIKTENIFTVLNYNKEGTFGCIKDHLMNGNEYNLFHSNYGLISNDYLFFQIEKIGTNNQADIFLLNPQSCEFYPNSWNGIMQDKQLSSLSLTIPFFTKDYQLTLNNIYQYISNNELSDCGPYQVKSGGSCVCIGDQNQSYSRQISKDCICPLGYISNYDTEDNCQALDLSCEDVQYKIQYIWTDTIKITLEEIELLPYFFGNYNTQSNSLCLYLFPSTQLSKFGPKPKCNIIQDETNQQTLIIIQFTDYEVLYNINEQIDLFPNIFNHQRCPKTIMVKNYSNIQILTPYQIETYPSTQAYLKQKLIFSLYEDIHIGIEKIKNDGFKNLNGISWQLSQTFPAILTSILNEINNNLSTNFSNEKYFNLTVGTLEYNTIYQFSLSYQNFLGQQFTQLFNVSIQNDVPEIQMNQKVHHILPNIYYEIPITIQSQQFFSSSDCKINTPDFNYTFFQKTQNSQDYNQIISQGQSEKNNEGLVDFIIAPYQFQSNQSHDIQLEVQIQNVDKLNTIYTYFTIIVDALENLAYIIGGSRMASSGYQLEIQGYYSDPNVKEPHNYDNFTLFWECLNLQTNEQCQDQDGNTLVLQQDIDTFIIPANTFKPYSILRFTFTAQKNNINKTDTVLINMIEDNSPSPVVKLQDEILTKQINKNDLIYIETNYEPKSFYNEMIYQLVLIYDGQKVAIKNFQYKDFCFKVWDIFNDFQKDNYYINAKIILYDPNYSIQSVSNYLLYINQPPQSGILQITPSIGQAVDTEFTISALDFIDCQTISEQNGNTYCQCQSKGFIAVFEDIDNIFLDSVDLIGDSLNDENNQLTPFETEKNIQQTVLLKRNRNLKISNFPKCNKNNFDLNSSADKNIQNSYQNEDKQEQNNSAEFKDQKFRYSDEKQDSIIDFNNNLSQTPKSLNHPNKTKNLKQINKTQFFTQTIDDFSSFPKDLNNKMPEILNLFSFYTNKKQIQANPSQNNLQDFQNEEIHSFQENTKHEITTNNRLDKTSQFLQSSPFGQFLQLPQSTVQVQQTESSNSWKNIRSQNIYSGSKQTGQYLNGQQDSFLKLSDDLNLFSFYTIDNIYSGYHLNFRTNSPSGIQQDFLQLYSMEKMYDLDFTINDATQEFSYLVSYEDKGYLLYGFLDFQLQSTIRVGHKIEITDSTQLIFNPQIKCGGNFLYITYSIFDQSLEQYSIELKIIDINIDTQQFIHEYVLYVDSSVFYIKASQFYSLQAYNDKSALILALDIENSEYYKFKINSSGIIENVKQEIYQQYNIPTNDYDLNRNHISKSFKLLNTEFSTTIFVKNSYTITIMTYNKSGQFGCKQDHQFNQNQYNFLNLQYGLISNDYMWIYVDEYNQSNNGAYILLLDPKSCNFYDLQWNGKGGFQLLSKGLVFTALGDNFGTNGPYQNSVSNQCIGDQNKVYSRLLNDDCSCPSGYQSVYPTSDNCQDLNLEIEYQMDDFSFSWNCQDLQTNNYCKNKNQKQIQLEPKDSLTFQPGEFAPYQVLKFTFTVSKNGVEQNAQSIIHIIENNQPDMKITLQDNIMQSQINSNDFLYFQTDYGQDSSDNCDSKYFQYQFSYFLSSEDQYLENKLGSTYSKSNQQIIQGFSNQNEITTILPRSKSSNNTNQQLVILVEIKDFNQAISNYTQTVNIKYPSNQYEQLQNIEDKFNQLIENNEEIQQLTKWQRVNILCILAEELEQSYDQLHTYEQYKSLLIKIYNLIHEQQQTLQYTVHMQQAQKSSNKLIKIINQQKLHKNLDLQILVQDIQNVVQSQINLAKNLNSTQLINKYDPQLSLNMTVNYKQLTVVISTLDIVIQTILNQKNYSQSLKIIQIIQQLSETFFYYLCPNQEKLYFVGDHYELNLQKLTQQKIQMSEIFYTNSNSNNNKRILNNENDFQYDEEDNKNILYKSNRTQNLYNLQFTKFVNNFLITEQNPYPQQQNEVQSYTITLSDDINNNHLNLNNHTQYNFQNIFKTDKTVCVLTETGEKWNQEDCTTLEQSDGSILCQCTSKGLIVVFEDIDDIFLDSINQIQDSFQIESLDIQNPPSDETIDENYSNKQDQSFGNQNDPQQLNIQPQTDLNEIQQQQQQYQKQQILETNELNDDKQEQQFNNYIKDQENSGPSSFPSFPKKQKTQKNSDITKTTTTSSEQLDTHSFQFSRNILKNETFIDQQSSFTLFDRETKKL</sequence>
<proteinExistence type="predicted"/>
<protein>
    <recommendedName>
        <fullName evidence="2">PKD/REJ-like domain-containing protein</fullName>
    </recommendedName>
</protein>
<name>A0A0V0R5J2_PSEPJ</name>
<feature type="domain" description="PKD/REJ-like" evidence="2">
    <location>
        <begin position="686"/>
        <end position="981"/>
    </location>
</feature>
<feature type="compositionally biased region" description="Polar residues" evidence="1">
    <location>
        <begin position="2338"/>
        <end position="2355"/>
    </location>
</feature>
<feature type="region of interest" description="Disordered" evidence="1">
    <location>
        <begin position="2243"/>
        <end position="2276"/>
    </location>
</feature>
<evidence type="ECO:0000256" key="1">
    <source>
        <dbReference type="SAM" id="MobiDB-lite"/>
    </source>
</evidence>
<keyword evidence="4" id="KW-1185">Reference proteome</keyword>
<gene>
    <name evidence="3" type="ORF">PPERSA_02638</name>
</gene>
<dbReference type="InParanoid" id="A0A0V0R5J2"/>